<sequence>MKVALVNHNLGSGGVEKLIYDMAVEMKNNNIDVDIVLLTSVNGVYDDFLKGKGINIIHLSNKWDIYSPKNIFRLVKVLKKYDVVHTHIYSAQLWTAFASYLLPKEIKYITTEHSTTNRRRGNKIFRIIDRWMYSRYDKVVSITSEVKKELENWIGKNKNTDIVIENGIKLNDYITAKPNKREEFNLEVGDKILIMISRFSPPKDHATLIDAMAHLDPEYKLLLVGEGELKEQCINQVKNLKIEDRVLFLGYRRDVPNLLKMCDGAILSSFYEGLPISALEIMASGIPFIASDVPGLTDLVKNCGILFKQGKTLELKGKIKEVMENKKIKEEVVARGTEKSERYSIENKVKEYLTLYKN</sequence>
<dbReference type="SUPFAM" id="SSF53756">
    <property type="entry name" value="UDP-Glycosyltransferase/glycogen phosphorylase"/>
    <property type="match status" value="1"/>
</dbReference>
<feature type="domain" description="Glycosyltransferase subfamily 4-like N-terminal" evidence="2">
    <location>
        <begin position="13"/>
        <end position="170"/>
    </location>
</feature>
<name>A0ABX9KIA0_9FUSO</name>
<evidence type="ECO:0000259" key="1">
    <source>
        <dbReference type="Pfam" id="PF00534"/>
    </source>
</evidence>
<dbReference type="Proteomes" id="UP000263486">
    <property type="component" value="Unassembled WGS sequence"/>
</dbReference>
<protein>
    <submittedName>
        <fullName evidence="3">Glycosyltransferase</fullName>
    </submittedName>
</protein>
<dbReference type="Pfam" id="PF00534">
    <property type="entry name" value="Glycos_transf_1"/>
    <property type="match status" value="1"/>
</dbReference>
<proteinExistence type="predicted"/>
<evidence type="ECO:0000259" key="2">
    <source>
        <dbReference type="Pfam" id="PF13439"/>
    </source>
</evidence>
<dbReference type="InterPro" id="IPR028098">
    <property type="entry name" value="Glyco_trans_4-like_N"/>
</dbReference>
<dbReference type="Gene3D" id="3.40.50.2000">
    <property type="entry name" value="Glycogen Phosphorylase B"/>
    <property type="match status" value="2"/>
</dbReference>
<accession>A0ABX9KIA0</accession>
<dbReference type="PANTHER" id="PTHR12526">
    <property type="entry name" value="GLYCOSYLTRANSFERASE"/>
    <property type="match status" value="1"/>
</dbReference>
<feature type="domain" description="Glycosyl transferase family 1" evidence="1">
    <location>
        <begin position="177"/>
        <end position="336"/>
    </location>
</feature>
<organism evidence="3 4">
    <name type="scientific">Psychrilyobacter piezotolerans</name>
    <dbReference type="NCBI Taxonomy" id="2293438"/>
    <lineage>
        <taxon>Bacteria</taxon>
        <taxon>Fusobacteriati</taxon>
        <taxon>Fusobacteriota</taxon>
        <taxon>Fusobacteriia</taxon>
        <taxon>Fusobacteriales</taxon>
        <taxon>Fusobacteriaceae</taxon>
        <taxon>Psychrilyobacter</taxon>
    </lineage>
</organism>
<keyword evidence="4" id="KW-1185">Reference proteome</keyword>
<evidence type="ECO:0000313" key="3">
    <source>
        <dbReference type="EMBL" id="REI41604.1"/>
    </source>
</evidence>
<dbReference type="Pfam" id="PF13439">
    <property type="entry name" value="Glyco_transf_4"/>
    <property type="match status" value="1"/>
</dbReference>
<dbReference type="RefSeq" id="WP_114642109.1">
    <property type="nucleotide sequence ID" value="NZ_JAACIO010000009.1"/>
</dbReference>
<comment type="caution">
    <text evidence="3">The sequence shown here is derived from an EMBL/GenBank/DDBJ whole genome shotgun (WGS) entry which is preliminary data.</text>
</comment>
<dbReference type="InterPro" id="IPR001296">
    <property type="entry name" value="Glyco_trans_1"/>
</dbReference>
<evidence type="ECO:0000313" key="4">
    <source>
        <dbReference type="Proteomes" id="UP000263486"/>
    </source>
</evidence>
<gene>
    <name evidence="3" type="ORF">DYH56_06770</name>
</gene>
<dbReference type="PANTHER" id="PTHR12526:SF630">
    <property type="entry name" value="GLYCOSYLTRANSFERASE"/>
    <property type="match status" value="1"/>
</dbReference>
<dbReference type="EMBL" id="QUAJ01000009">
    <property type="protein sequence ID" value="REI41604.1"/>
    <property type="molecule type" value="Genomic_DNA"/>
</dbReference>
<reference evidence="3 4" key="1">
    <citation type="submission" date="2018-08" db="EMBL/GenBank/DDBJ databases">
        <title>Draft genome sequence of Psychrilyobacter sp. strain SD5 isolated from Black Sea water.</title>
        <authorList>
            <person name="Yadav S."/>
            <person name="Villanueva L."/>
            <person name="Damste J.S.S."/>
        </authorList>
    </citation>
    <scope>NUCLEOTIDE SEQUENCE [LARGE SCALE GENOMIC DNA]</scope>
    <source>
        <strain evidence="3 4">SD5</strain>
    </source>
</reference>